<evidence type="ECO:0000313" key="1">
    <source>
        <dbReference type="EMBL" id="KAK2954506.1"/>
    </source>
</evidence>
<protein>
    <submittedName>
        <fullName evidence="1">Uncharacterized protein</fullName>
    </submittedName>
</protein>
<dbReference type="InterPro" id="IPR043136">
    <property type="entry name" value="B30.2/SPRY_sf"/>
</dbReference>
<dbReference type="Proteomes" id="UP001281761">
    <property type="component" value="Unassembled WGS sequence"/>
</dbReference>
<reference evidence="1 2" key="1">
    <citation type="journal article" date="2022" name="bioRxiv">
        <title>Genomics of Preaxostyla Flagellates Illuminates Evolutionary Transitions and the Path Towards Mitochondrial Loss.</title>
        <authorList>
            <person name="Novak L.V.F."/>
            <person name="Treitli S.C."/>
            <person name="Pyrih J."/>
            <person name="Halakuc P."/>
            <person name="Pipaliya S.V."/>
            <person name="Vacek V."/>
            <person name="Brzon O."/>
            <person name="Soukal P."/>
            <person name="Eme L."/>
            <person name="Dacks J.B."/>
            <person name="Karnkowska A."/>
            <person name="Elias M."/>
            <person name="Hampl V."/>
        </authorList>
    </citation>
    <scope>NUCLEOTIDE SEQUENCE [LARGE SCALE GENOMIC DNA]</scope>
    <source>
        <strain evidence="1">NAU3</strain>
        <tissue evidence="1">Gut</tissue>
    </source>
</reference>
<dbReference type="Gene3D" id="2.60.120.920">
    <property type="match status" value="1"/>
</dbReference>
<comment type="caution">
    <text evidence="1">The sequence shown here is derived from an EMBL/GenBank/DDBJ whole genome shotgun (WGS) entry which is preliminary data.</text>
</comment>
<organism evidence="1 2">
    <name type="scientific">Blattamonas nauphoetae</name>
    <dbReference type="NCBI Taxonomy" id="2049346"/>
    <lineage>
        <taxon>Eukaryota</taxon>
        <taxon>Metamonada</taxon>
        <taxon>Preaxostyla</taxon>
        <taxon>Oxymonadida</taxon>
        <taxon>Blattamonas</taxon>
    </lineage>
</organism>
<accession>A0ABQ9XT12</accession>
<evidence type="ECO:0000313" key="2">
    <source>
        <dbReference type="Proteomes" id="UP001281761"/>
    </source>
</evidence>
<name>A0ABQ9XT12_9EUKA</name>
<dbReference type="EMBL" id="JARBJD010000077">
    <property type="protein sequence ID" value="KAK2954506.1"/>
    <property type="molecule type" value="Genomic_DNA"/>
</dbReference>
<proteinExistence type="predicted"/>
<gene>
    <name evidence="1" type="ORF">BLNAU_10526</name>
</gene>
<keyword evidence="2" id="KW-1185">Reference proteome</keyword>
<sequence length="222" mass="24160">MIVEDIDSIDGHGETSNRSVVSIPLYKAPTLLQTLPPLDFTDPSHFSVNGTVLSRTTHGRSVGGYWVWSSVLLSDPFTCGVVSVTITILNKLAFSLRFGLMDSAFGVPDIDTALGYNIENSLGLHTNGSLQFNIPSSRANESCFNVVNEGDCVRMEVDMDSTPRTVQFKVNGEAGRYFMSGIPSSIRIGFSTCAAGSSIRIDNISRLSQPTPISEDMVEQRW</sequence>